<organism evidence="2 3">
    <name type="scientific">Ricinus communis</name>
    <name type="common">Castor bean</name>
    <dbReference type="NCBI Taxonomy" id="3988"/>
    <lineage>
        <taxon>Eukaryota</taxon>
        <taxon>Viridiplantae</taxon>
        <taxon>Streptophyta</taxon>
        <taxon>Embryophyta</taxon>
        <taxon>Tracheophyta</taxon>
        <taxon>Spermatophyta</taxon>
        <taxon>Magnoliopsida</taxon>
        <taxon>eudicotyledons</taxon>
        <taxon>Gunneridae</taxon>
        <taxon>Pentapetalae</taxon>
        <taxon>rosids</taxon>
        <taxon>fabids</taxon>
        <taxon>Malpighiales</taxon>
        <taxon>Euphorbiaceae</taxon>
        <taxon>Acalyphoideae</taxon>
        <taxon>Acalypheae</taxon>
        <taxon>Ricinus</taxon>
    </lineage>
</organism>
<feature type="region of interest" description="Disordered" evidence="1">
    <location>
        <begin position="1"/>
        <end position="27"/>
    </location>
</feature>
<feature type="compositionally biased region" description="Polar residues" evidence="1">
    <location>
        <begin position="1"/>
        <end position="11"/>
    </location>
</feature>
<reference evidence="3" key="1">
    <citation type="journal article" date="2010" name="Nat. Biotechnol.">
        <title>Draft genome sequence of the oilseed species Ricinus communis.</title>
        <authorList>
            <person name="Chan A.P."/>
            <person name="Crabtree J."/>
            <person name="Zhao Q."/>
            <person name="Lorenzi H."/>
            <person name="Orvis J."/>
            <person name="Puiu D."/>
            <person name="Melake-Berhan A."/>
            <person name="Jones K.M."/>
            <person name="Redman J."/>
            <person name="Chen G."/>
            <person name="Cahoon E.B."/>
            <person name="Gedil M."/>
            <person name="Stanke M."/>
            <person name="Haas B.J."/>
            <person name="Wortman J.R."/>
            <person name="Fraser-Liggett C.M."/>
            <person name="Ravel J."/>
            <person name="Rabinowicz P.D."/>
        </authorList>
    </citation>
    <scope>NUCLEOTIDE SEQUENCE [LARGE SCALE GENOMIC DNA]</scope>
    <source>
        <strain evidence="3">cv. Hale</strain>
    </source>
</reference>
<proteinExistence type="predicted"/>
<gene>
    <name evidence="2" type="ORF">RCOM_2113180</name>
</gene>
<accession>B9TBK8</accession>
<dbReference type="InParanoid" id="B9TBK8"/>
<keyword evidence="3" id="KW-1185">Reference proteome</keyword>
<sequence length="142" mass="16382">MVETSAQTSFSPRMHHGKISRRYSDAAYPTTKTKIRASRLQDDRYDGINSSIPQQRCITEASYGPAKKKKEKKKQVPTEFFASMKGVDELMQAQGRATKPLSLADLELKLLEVKNECADQRRLIMELHSAIHFLREDNRRLW</sequence>
<dbReference type="EMBL" id="EQ976571">
    <property type="protein sequence ID" value="EEF26757.1"/>
    <property type="molecule type" value="Genomic_DNA"/>
</dbReference>
<dbReference type="Proteomes" id="UP000008311">
    <property type="component" value="Unassembled WGS sequence"/>
</dbReference>
<evidence type="ECO:0000313" key="3">
    <source>
        <dbReference type="Proteomes" id="UP000008311"/>
    </source>
</evidence>
<dbReference type="AlphaFoldDB" id="B9TBK8"/>
<evidence type="ECO:0000256" key="1">
    <source>
        <dbReference type="SAM" id="MobiDB-lite"/>
    </source>
</evidence>
<name>B9TBK8_RICCO</name>
<protein>
    <submittedName>
        <fullName evidence="2">Uncharacterized protein</fullName>
    </submittedName>
</protein>
<evidence type="ECO:0000313" key="2">
    <source>
        <dbReference type="EMBL" id="EEF26757.1"/>
    </source>
</evidence>